<keyword evidence="2" id="KW-1185">Reference proteome</keyword>
<proteinExistence type="predicted"/>
<protein>
    <submittedName>
        <fullName evidence="1">Caspase domain-containing protein</fullName>
    </submittedName>
</protein>
<accession>A0ABT3L2J5</accession>
<name>A0ABT3L2J5_9CYAN</name>
<evidence type="ECO:0000313" key="2">
    <source>
        <dbReference type="Proteomes" id="UP001526426"/>
    </source>
</evidence>
<dbReference type="Gene3D" id="3.40.50.1460">
    <property type="match status" value="1"/>
</dbReference>
<evidence type="ECO:0000313" key="1">
    <source>
        <dbReference type="EMBL" id="MCW6035215.1"/>
    </source>
</evidence>
<reference evidence="1 2" key="1">
    <citation type="submission" date="2021-08" db="EMBL/GenBank/DDBJ databases">
        <title>Draft genome sequence of Spirulina subsalsa with high tolerance to salinity and hype-accumulation of phycocyanin.</title>
        <authorList>
            <person name="Pei H."/>
            <person name="Jiang L."/>
        </authorList>
    </citation>
    <scope>NUCLEOTIDE SEQUENCE [LARGE SCALE GENOMIC DNA]</scope>
    <source>
        <strain evidence="1 2">FACHB-351</strain>
    </source>
</reference>
<comment type="caution">
    <text evidence="1">The sequence shown here is derived from an EMBL/GenBank/DDBJ whole genome shotgun (WGS) entry which is preliminary data.</text>
</comment>
<sequence length="424" mass="47475">MIAYRGSLFVSLSGKWCMVSVIQSMVGSALGLLLGGSPLLESDPLWSKLDSFCQSSSAQPTHFLVMAGGGTRDNTEIALEKNVLYFQRILSHLGFNPKAADVFFASGNSREATVRFVNGRGQSLFKSPEIPEVRGASTPENLKRWLQEAGRQKPNRPLFFYFTGHGLPNELILWEDTRVSVQDLAQQLDQLPPEKPVVTMMAQCFAGSFADLIYEGGDSTAAIAPHNRCGFFATVRTRPSVGCSPEVNEADYVDYSSSFFAGLSGKNRLGEAVASADYDRDGRVSYQEAHAFAKVDLKTTDLPVSTLEVWLQEQVTPQERSLWLSQPLEAFVDLARPEQEYVILAIADRFGFDLQRSYRENLNRLPFTQRVSRVNNTLLERLQMEIFNIAKEQQIRVSPNQEAIAFIDHLLNCENQSWEKGRIR</sequence>
<organism evidence="1 2">
    <name type="scientific">Spirulina subsalsa FACHB-351</name>
    <dbReference type="NCBI Taxonomy" id="234711"/>
    <lineage>
        <taxon>Bacteria</taxon>
        <taxon>Bacillati</taxon>
        <taxon>Cyanobacteriota</taxon>
        <taxon>Cyanophyceae</taxon>
        <taxon>Spirulinales</taxon>
        <taxon>Spirulinaceae</taxon>
        <taxon>Spirulina</taxon>
    </lineage>
</organism>
<dbReference type="Proteomes" id="UP001526426">
    <property type="component" value="Unassembled WGS sequence"/>
</dbReference>
<dbReference type="EMBL" id="JAIHOM010000009">
    <property type="protein sequence ID" value="MCW6035215.1"/>
    <property type="molecule type" value="Genomic_DNA"/>
</dbReference>
<gene>
    <name evidence="1" type="ORF">K4A83_02870</name>
</gene>